<evidence type="ECO:0000313" key="3">
    <source>
        <dbReference type="Proteomes" id="UP000053660"/>
    </source>
</evidence>
<dbReference type="EMBL" id="KN575422">
    <property type="protein sequence ID" value="KHJ83056.1"/>
    <property type="molecule type" value="Genomic_DNA"/>
</dbReference>
<sequence>MLVALHRQVHILPLSAEESSRFEDLSKVYFEDFYAAPYVLRPGGKGVPEPPSRSDQVFEFEDDPSKRDLRTPTDEDLAELLADVSKEGGQLDQLTCGGVCPPTELEPLPLVNNVSLSEGIVFTPQNVSEMSMMQEQRQAALATVMAPPAPATLYNETTMPGLWVQQAELAPNDSEFLTFVDIELSDVGSGVDTL</sequence>
<evidence type="ECO:0000313" key="2">
    <source>
        <dbReference type="EMBL" id="KHJ83056.1"/>
    </source>
</evidence>
<proteinExistence type="predicted"/>
<dbReference type="OrthoDB" id="7458135at2759"/>
<evidence type="ECO:0000256" key="1">
    <source>
        <dbReference type="SAM" id="MobiDB-lite"/>
    </source>
</evidence>
<organism evidence="2 3">
    <name type="scientific">Oesophagostomum dentatum</name>
    <name type="common">Nodular worm</name>
    <dbReference type="NCBI Taxonomy" id="61180"/>
    <lineage>
        <taxon>Eukaryota</taxon>
        <taxon>Metazoa</taxon>
        <taxon>Ecdysozoa</taxon>
        <taxon>Nematoda</taxon>
        <taxon>Chromadorea</taxon>
        <taxon>Rhabditida</taxon>
        <taxon>Rhabditina</taxon>
        <taxon>Rhabditomorpha</taxon>
        <taxon>Strongyloidea</taxon>
        <taxon>Strongylidae</taxon>
        <taxon>Oesophagostomum</taxon>
    </lineage>
</organism>
<dbReference type="Proteomes" id="UP000053660">
    <property type="component" value="Unassembled WGS sequence"/>
</dbReference>
<keyword evidence="3" id="KW-1185">Reference proteome</keyword>
<reference evidence="2 3" key="1">
    <citation type="submission" date="2014-03" db="EMBL/GenBank/DDBJ databases">
        <title>Draft genome of the hookworm Oesophagostomum dentatum.</title>
        <authorList>
            <person name="Mitreva M."/>
        </authorList>
    </citation>
    <scope>NUCLEOTIDE SEQUENCE [LARGE SCALE GENOMIC DNA]</scope>
    <source>
        <strain evidence="2 3">OD-Hann</strain>
    </source>
</reference>
<protein>
    <submittedName>
        <fullName evidence="2">Uncharacterized protein</fullName>
    </submittedName>
</protein>
<dbReference type="AlphaFoldDB" id="A0A0B1SGP2"/>
<feature type="region of interest" description="Disordered" evidence="1">
    <location>
        <begin position="41"/>
        <end position="71"/>
    </location>
</feature>
<accession>A0A0B1SGP2</accession>
<gene>
    <name evidence="2" type="ORF">OESDEN_17248</name>
</gene>
<name>A0A0B1SGP2_OESDE</name>